<reference evidence="1 2" key="1">
    <citation type="submission" date="2024-02" db="EMBL/GenBank/DDBJ databases">
        <title>A draft genome for the cacao thread blight pathogen Marasmius crinis-equi.</title>
        <authorList>
            <person name="Cohen S.P."/>
            <person name="Baruah I.K."/>
            <person name="Amoako-Attah I."/>
            <person name="Bukari Y."/>
            <person name="Meinhardt L.W."/>
            <person name="Bailey B.A."/>
        </authorList>
    </citation>
    <scope>NUCLEOTIDE SEQUENCE [LARGE SCALE GENOMIC DNA]</scope>
    <source>
        <strain evidence="1 2">GH-76</strain>
    </source>
</reference>
<evidence type="ECO:0000313" key="2">
    <source>
        <dbReference type="Proteomes" id="UP001465976"/>
    </source>
</evidence>
<proteinExistence type="predicted"/>
<comment type="caution">
    <text evidence="1">The sequence shown here is derived from an EMBL/GenBank/DDBJ whole genome shotgun (WGS) entry which is preliminary data.</text>
</comment>
<accession>A0ABR3EN12</accession>
<dbReference type="EMBL" id="JBAHYK010002883">
    <property type="protein sequence ID" value="KAL0564281.1"/>
    <property type="molecule type" value="Genomic_DNA"/>
</dbReference>
<dbReference type="Proteomes" id="UP001465976">
    <property type="component" value="Unassembled WGS sequence"/>
</dbReference>
<evidence type="ECO:0000313" key="1">
    <source>
        <dbReference type="EMBL" id="KAL0564281.1"/>
    </source>
</evidence>
<name>A0ABR3EN12_9AGAR</name>
<keyword evidence="2" id="KW-1185">Reference proteome</keyword>
<sequence length="129" mass="14354">MSDISGASNLAAYVKLFEDAPRQIYPCPDNAKPTQLPIDQSYDEYTHAIGCHLEVFHFQQDPRPPLEDFAASAYDGWVSVWPDPLALSHVKEKAGDDKEMGANMLREGLILDASSPDGQMMNMLMQLLL</sequence>
<gene>
    <name evidence="1" type="ORF">V5O48_017769</name>
</gene>
<protein>
    <submittedName>
        <fullName evidence="1">Uncharacterized protein</fullName>
    </submittedName>
</protein>
<organism evidence="1 2">
    <name type="scientific">Marasmius crinis-equi</name>
    <dbReference type="NCBI Taxonomy" id="585013"/>
    <lineage>
        <taxon>Eukaryota</taxon>
        <taxon>Fungi</taxon>
        <taxon>Dikarya</taxon>
        <taxon>Basidiomycota</taxon>
        <taxon>Agaricomycotina</taxon>
        <taxon>Agaricomycetes</taxon>
        <taxon>Agaricomycetidae</taxon>
        <taxon>Agaricales</taxon>
        <taxon>Marasmiineae</taxon>
        <taxon>Marasmiaceae</taxon>
        <taxon>Marasmius</taxon>
    </lineage>
</organism>